<evidence type="ECO:0000313" key="2">
    <source>
        <dbReference type="EMBL" id="RAI30475.1"/>
    </source>
</evidence>
<proteinExistence type="predicted"/>
<dbReference type="GO" id="GO:0071111">
    <property type="term" value="F:cyclic-guanylate-specific phosphodiesterase activity"/>
    <property type="evidence" value="ECO:0007669"/>
    <property type="project" value="InterPro"/>
</dbReference>
<protein>
    <recommendedName>
        <fullName evidence="1">EAL domain-containing protein</fullName>
    </recommendedName>
</protein>
<feature type="domain" description="EAL" evidence="1">
    <location>
        <begin position="26"/>
        <end position="277"/>
    </location>
</feature>
<comment type="caution">
    <text evidence="2">The sequence shown here is derived from an EMBL/GenBank/DDBJ whole genome shotgun (WGS) entry which is preliminary data.</text>
</comment>
<dbReference type="Proteomes" id="UP000248863">
    <property type="component" value="Unassembled WGS sequence"/>
</dbReference>
<organism evidence="2 3">
    <name type="scientific">Rhodoplanes elegans</name>
    <dbReference type="NCBI Taxonomy" id="29408"/>
    <lineage>
        <taxon>Bacteria</taxon>
        <taxon>Pseudomonadati</taxon>
        <taxon>Pseudomonadota</taxon>
        <taxon>Alphaproteobacteria</taxon>
        <taxon>Hyphomicrobiales</taxon>
        <taxon>Nitrobacteraceae</taxon>
        <taxon>Rhodoplanes</taxon>
    </lineage>
</organism>
<gene>
    <name evidence="2" type="ORF">CH338_27590</name>
</gene>
<dbReference type="AlphaFoldDB" id="A0A327JY16"/>
<evidence type="ECO:0000313" key="3">
    <source>
        <dbReference type="Proteomes" id="UP000248863"/>
    </source>
</evidence>
<dbReference type="SUPFAM" id="SSF141868">
    <property type="entry name" value="EAL domain-like"/>
    <property type="match status" value="1"/>
</dbReference>
<dbReference type="SMART" id="SM00052">
    <property type="entry name" value="EAL"/>
    <property type="match status" value="1"/>
</dbReference>
<accession>A0A327JY16</accession>
<name>A0A327JY16_9BRAD</name>
<dbReference type="Gene3D" id="3.20.20.450">
    <property type="entry name" value="EAL domain"/>
    <property type="match status" value="1"/>
</dbReference>
<dbReference type="PANTHER" id="PTHR33121:SF70">
    <property type="entry name" value="SIGNALING PROTEIN YKOW"/>
    <property type="match status" value="1"/>
</dbReference>
<dbReference type="CDD" id="cd01948">
    <property type="entry name" value="EAL"/>
    <property type="match status" value="1"/>
</dbReference>
<dbReference type="PROSITE" id="PS50883">
    <property type="entry name" value="EAL"/>
    <property type="match status" value="1"/>
</dbReference>
<keyword evidence="3" id="KW-1185">Reference proteome</keyword>
<dbReference type="InterPro" id="IPR050706">
    <property type="entry name" value="Cyclic-di-GMP_PDE-like"/>
</dbReference>
<dbReference type="InterPro" id="IPR035919">
    <property type="entry name" value="EAL_sf"/>
</dbReference>
<evidence type="ECO:0000259" key="1">
    <source>
        <dbReference type="PROSITE" id="PS50883"/>
    </source>
</evidence>
<dbReference type="PANTHER" id="PTHR33121">
    <property type="entry name" value="CYCLIC DI-GMP PHOSPHODIESTERASE PDEF"/>
    <property type="match status" value="1"/>
</dbReference>
<dbReference type="EMBL" id="NPEU01000610">
    <property type="protein sequence ID" value="RAI30475.1"/>
    <property type="molecule type" value="Genomic_DNA"/>
</dbReference>
<dbReference type="OrthoDB" id="9814202at2"/>
<dbReference type="InterPro" id="IPR001633">
    <property type="entry name" value="EAL_dom"/>
</dbReference>
<dbReference type="Pfam" id="PF00563">
    <property type="entry name" value="EAL"/>
    <property type="match status" value="1"/>
</dbReference>
<reference evidence="2 3" key="1">
    <citation type="submission" date="2017-07" db="EMBL/GenBank/DDBJ databases">
        <title>Draft Genome Sequences of Select Purple Nonsulfur Bacteria.</title>
        <authorList>
            <person name="Lasarre B."/>
            <person name="Mckinlay J.B."/>
        </authorList>
    </citation>
    <scope>NUCLEOTIDE SEQUENCE [LARGE SCALE GENOMIC DNA]</scope>
    <source>
        <strain evidence="2 3">DSM 11907</strain>
    </source>
</reference>
<sequence>MRPLATPFRPADLALRVAHLAPRRATLQAPVDIEEALAAGWLEPWYQPQVNLSTGAILRAEALLRLRHPVWGIVEPARFLPSGADLPWRAVSDLVVDRAIADWRGFAARGTPIGLAVNVPLDVLREPDFVRSLWRRLPDHPAFRGLTVEVDCSAIVDRLDAATAIARELRFCNIGVSIDDAGPGWTPLAALPHFPFAELKVDGGTVRGCATDPAKQAVCAALVEHARRVRVPIVAEGVESEEDLAAVKALGFDSVQGFVFARPMEAKKLARLLARQDAAATRPPAVG</sequence>